<dbReference type="InterPro" id="IPR000504">
    <property type="entry name" value="RRM_dom"/>
</dbReference>
<name>A0A200QS70_MACCD</name>
<dbReference type="InterPro" id="IPR035979">
    <property type="entry name" value="RBD_domain_sf"/>
</dbReference>
<protein>
    <submittedName>
        <fullName evidence="3">RNA recognition motif domain</fullName>
    </submittedName>
</protein>
<dbReference type="InterPro" id="IPR012677">
    <property type="entry name" value="Nucleotide-bd_a/b_plait_sf"/>
</dbReference>
<evidence type="ECO:0000313" key="4">
    <source>
        <dbReference type="Proteomes" id="UP000195402"/>
    </source>
</evidence>
<evidence type="ECO:0000256" key="1">
    <source>
        <dbReference type="PROSITE-ProRule" id="PRU00176"/>
    </source>
</evidence>
<dbReference type="OMA" id="QHICITH"/>
<evidence type="ECO:0000259" key="2">
    <source>
        <dbReference type="PROSITE" id="PS50102"/>
    </source>
</evidence>
<feature type="domain" description="RRM" evidence="2">
    <location>
        <begin position="6"/>
        <end position="81"/>
    </location>
</feature>
<dbReference type="GO" id="GO:0003723">
    <property type="term" value="F:RNA binding"/>
    <property type="evidence" value="ECO:0007669"/>
    <property type="project" value="UniProtKB-UniRule"/>
</dbReference>
<sequence length="245" mass="26007">MNQSGYTIEVTGLSPDATEKDIYDFFAFSGTIEHVEIIRYGESACTAYVTFKDAHALETAVLLSGAVIVDQRVCITHWGQTGDEFDFWNRPSWKIEEEGGSTNTTSDERFVPTTGEAVTMAQDVVKTMLSKGYVLGREALSNAKAFDESHQVSATAAAKVAEMSKRIGLTDKISAGVGAVKSVDDKYRVSETTRSAVSVAGRTAAAAATTVVNSSYFSRGALYVSDALARAAKVAADLGGRGGTT</sequence>
<dbReference type="Gene3D" id="3.30.70.330">
    <property type="match status" value="1"/>
</dbReference>
<dbReference type="STRING" id="56857.A0A200QS70"/>
<organism evidence="3 4">
    <name type="scientific">Macleaya cordata</name>
    <name type="common">Five-seeded plume-poppy</name>
    <name type="synonym">Bocconia cordata</name>
    <dbReference type="NCBI Taxonomy" id="56857"/>
    <lineage>
        <taxon>Eukaryota</taxon>
        <taxon>Viridiplantae</taxon>
        <taxon>Streptophyta</taxon>
        <taxon>Embryophyta</taxon>
        <taxon>Tracheophyta</taxon>
        <taxon>Spermatophyta</taxon>
        <taxon>Magnoliopsida</taxon>
        <taxon>Ranunculales</taxon>
        <taxon>Papaveraceae</taxon>
        <taxon>Papaveroideae</taxon>
        <taxon>Macleaya</taxon>
    </lineage>
</organism>
<proteinExistence type="predicted"/>
<dbReference type="PANTHER" id="PTHR32343:SF26">
    <property type="entry name" value="RNA-BINDING (RRM_RBD_RNP MOTIFS) FAMILY PROTEIN"/>
    <property type="match status" value="1"/>
</dbReference>
<dbReference type="PANTHER" id="PTHR32343">
    <property type="entry name" value="SERINE/ARGININE-RICH SPLICING FACTOR"/>
    <property type="match status" value="1"/>
</dbReference>
<comment type="caution">
    <text evidence="3">The sequence shown here is derived from an EMBL/GenBank/DDBJ whole genome shotgun (WGS) entry which is preliminary data.</text>
</comment>
<dbReference type="InParanoid" id="A0A200QS70"/>
<dbReference type="AlphaFoldDB" id="A0A200QS70"/>
<gene>
    <name evidence="3" type="ORF">BVC80_285g47</name>
</gene>
<dbReference type="FunCoup" id="A0A200QS70">
    <property type="interactions" value="388"/>
</dbReference>
<accession>A0A200QS70</accession>
<dbReference type="Proteomes" id="UP000195402">
    <property type="component" value="Unassembled WGS sequence"/>
</dbReference>
<dbReference type="PROSITE" id="PS50102">
    <property type="entry name" value="RRM"/>
    <property type="match status" value="1"/>
</dbReference>
<dbReference type="SMART" id="SM00360">
    <property type="entry name" value="RRM"/>
    <property type="match status" value="1"/>
</dbReference>
<dbReference type="EMBL" id="MVGT01001150">
    <property type="protein sequence ID" value="OVA13326.1"/>
    <property type="molecule type" value="Genomic_DNA"/>
</dbReference>
<keyword evidence="1" id="KW-0694">RNA-binding</keyword>
<evidence type="ECO:0000313" key="3">
    <source>
        <dbReference type="EMBL" id="OVA13326.1"/>
    </source>
</evidence>
<dbReference type="SUPFAM" id="SSF54928">
    <property type="entry name" value="RNA-binding domain, RBD"/>
    <property type="match status" value="1"/>
</dbReference>
<keyword evidence="4" id="KW-1185">Reference proteome</keyword>
<dbReference type="Pfam" id="PF00076">
    <property type="entry name" value="RRM_1"/>
    <property type="match status" value="1"/>
</dbReference>
<dbReference type="OrthoDB" id="7763451at2759"/>
<reference evidence="3 4" key="1">
    <citation type="journal article" date="2017" name="Mol. Plant">
        <title>The Genome of Medicinal Plant Macleaya cordata Provides New Insights into Benzylisoquinoline Alkaloids Metabolism.</title>
        <authorList>
            <person name="Liu X."/>
            <person name="Liu Y."/>
            <person name="Huang P."/>
            <person name="Ma Y."/>
            <person name="Qing Z."/>
            <person name="Tang Q."/>
            <person name="Cao H."/>
            <person name="Cheng P."/>
            <person name="Zheng Y."/>
            <person name="Yuan Z."/>
            <person name="Zhou Y."/>
            <person name="Liu J."/>
            <person name="Tang Z."/>
            <person name="Zhuo Y."/>
            <person name="Zhang Y."/>
            <person name="Yu L."/>
            <person name="Huang J."/>
            <person name="Yang P."/>
            <person name="Peng Q."/>
            <person name="Zhang J."/>
            <person name="Jiang W."/>
            <person name="Zhang Z."/>
            <person name="Lin K."/>
            <person name="Ro D.K."/>
            <person name="Chen X."/>
            <person name="Xiong X."/>
            <person name="Shang Y."/>
            <person name="Huang S."/>
            <person name="Zeng J."/>
        </authorList>
    </citation>
    <scope>NUCLEOTIDE SEQUENCE [LARGE SCALE GENOMIC DNA]</scope>
    <source>
        <strain evidence="4">cv. BLH2017</strain>
        <tissue evidence="3">Root</tissue>
    </source>
</reference>